<dbReference type="SUPFAM" id="SSF56672">
    <property type="entry name" value="DNA/RNA polymerases"/>
    <property type="match status" value="1"/>
</dbReference>
<feature type="compositionally biased region" description="Polar residues" evidence="7">
    <location>
        <begin position="409"/>
        <end position="427"/>
    </location>
</feature>
<proteinExistence type="predicted"/>
<keyword evidence="5" id="KW-0378">Hydrolase</keyword>
<evidence type="ECO:0000259" key="9">
    <source>
        <dbReference type="Pfam" id="PF17921"/>
    </source>
</evidence>
<evidence type="ECO:0000256" key="7">
    <source>
        <dbReference type="SAM" id="MobiDB-lite"/>
    </source>
</evidence>
<accession>A0A6P7SFX6</accession>
<evidence type="ECO:0000313" key="11">
    <source>
        <dbReference type="RefSeq" id="XP_029636856.1"/>
    </source>
</evidence>
<keyword evidence="10" id="KW-1185">Reference proteome</keyword>
<dbReference type="GO" id="GO:0016787">
    <property type="term" value="F:hydrolase activity"/>
    <property type="evidence" value="ECO:0007669"/>
    <property type="project" value="UniProtKB-KW"/>
</dbReference>
<evidence type="ECO:0000256" key="6">
    <source>
        <dbReference type="ARBA" id="ARBA00022918"/>
    </source>
</evidence>
<name>A0A6P7SFX6_9MOLL</name>
<reference evidence="11" key="1">
    <citation type="submission" date="2025-08" db="UniProtKB">
        <authorList>
            <consortium name="RefSeq"/>
        </authorList>
    </citation>
    <scope>IDENTIFICATION</scope>
</reference>
<keyword evidence="4" id="KW-0255">Endonuclease</keyword>
<keyword evidence="6" id="KW-0695">RNA-directed DNA polymerase</keyword>
<organism evidence="10 11">
    <name type="scientific">Octopus sinensis</name>
    <name type="common">East Asian common octopus</name>
    <dbReference type="NCBI Taxonomy" id="2607531"/>
    <lineage>
        <taxon>Eukaryota</taxon>
        <taxon>Metazoa</taxon>
        <taxon>Spiralia</taxon>
        <taxon>Lophotrochozoa</taxon>
        <taxon>Mollusca</taxon>
        <taxon>Cephalopoda</taxon>
        <taxon>Coleoidea</taxon>
        <taxon>Octopodiformes</taxon>
        <taxon>Octopoda</taxon>
        <taxon>Incirrata</taxon>
        <taxon>Octopodidae</taxon>
        <taxon>Octopus</taxon>
    </lineage>
</organism>
<dbReference type="PANTHER" id="PTHR37984">
    <property type="entry name" value="PROTEIN CBG26694"/>
    <property type="match status" value="1"/>
</dbReference>
<dbReference type="Gene3D" id="3.10.20.370">
    <property type="match status" value="1"/>
</dbReference>
<dbReference type="GO" id="GO:0003964">
    <property type="term" value="F:RNA-directed DNA polymerase activity"/>
    <property type="evidence" value="ECO:0007669"/>
    <property type="project" value="UniProtKB-KW"/>
</dbReference>
<feature type="domain" description="Integrase zinc-binding" evidence="9">
    <location>
        <begin position="183"/>
        <end position="237"/>
    </location>
</feature>
<dbReference type="Proteomes" id="UP000515154">
    <property type="component" value="Linkage group LG5"/>
</dbReference>
<dbReference type="KEGG" id="osn:115212156"/>
<evidence type="ECO:0000256" key="4">
    <source>
        <dbReference type="ARBA" id="ARBA00022759"/>
    </source>
</evidence>
<sequence>MLLVDASDSGIGGVLQQLVDGIWQPLSFFSKRLKPAETKYSTFSRELLAAYLAVKHFRHMLEGTNFAIYTDHKPLVYAFNTKPDRHSPREIRHLDFISQYTTDIRHIKWTTNVAADALSRAQINAIHTTSTIDLARIAADQENDEELLKLRNSSSLKFQHVPLPSSTSHIWCDISTGYQRPYVPQKYRREVFSALHSLSHPGIRSTQKLISTRFVWTSINKDIREWTKCCVACQKAKFHRHIKSPIGSFSQPDARFQHVHIDIVGPLPPSQNYSYLLTCEELGYTPAELVYGTTLTLPGQMIEPVSQNFPDPQQYVHQLRTSMSQLSPSGPRQQNVVSRVPKEINTWTHVFVRNDGIPSQLRPPYSGPYKVIKREPKYFVLDIGGKRNTVSIDRLKKAFIEEDLHSVPSFPQTDSAAPANTTDSAQPRHTKSGRTVRWPARFVQVFRVSSELLTYPSS</sequence>
<evidence type="ECO:0000313" key="10">
    <source>
        <dbReference type="Proteomes" id="UP000515154"/>
    </source>
</evidence>
<keyword evidence="2" id="KW-0548">Nucleotidyltransferase</keyword>
<dbReference type="PANTHER" id="PTHR37984:SF5">
    <property type="entry name" value="PROTEIN NYNRIN-LIKE"/>
    <property type="match status" value="1"/>
</dbReference>
<dbReference type="InterPro" id="IPR041373">
    <property type="entry name" value="RT_RNaseH"/>
</dbReference>
<feature type="region of interest" description="Disordered" evidence="7">
    <location>
        <begin position="409"/>
        <end position="433"/>
    </location>
</feature>
<keyword evidence="1" id="KW-0808">Transferase</keyword>
<protein>
    <submittedName>
        <fullName evidence="11">Uncharacterized protein LOC115212156</fullName>
    </submittedName>
</protein>
<dbReference type="InterPro" id="IPR043502">
    <property type="entry name" value="DNA/RNA_pol_sf"/>
</dbReference>
<dbReference type="CDD" id="cd09274">
    <property type="entry name" value="RNase_HI_RT_Ty3"/>
    <property type="match status" value="1"/>
</dbReference>
<gene>
    <name evidence="11" type="primary">LOC115212156</name>
</gene>
<dbReference type="AlphaFoldDB" id="A0A6P7SFX6"/>
<dbReference type="Pfam" id="PF17921">
    <property type="entry name" value="Integrase_H2C2"/>
    <property type="match status" value="1"/>
</dbReference>
<dbReference type="FunFam" id="3.10.20.370:FF:000001">
    <property type="entry name" value="Retrovirus-related Pol polyprotein from transposon 17.6-like protein"/>
    <property type="match status" value="1"/>
</dbReference>
<dbReference type="Gene3D" id="1.10.340.70">
    <property type="match status" value="1"/>
</dbReference>
<dbReference type="FunFam" id="1.10.340.70:FF:000006">
    <property type="entry name" value="Retrovirus-related Pol polyprotein from transposon 297-like Protein"/>
    <property type="match status" value="1"/>
</dbReference>
<evidence type="ECO:0000256" key="1">
    <source>
        <dbReference type="ARBA" id="ARBA00022679"/>
    </source>
</evidence>
<dbReference type="InterPro" id="IPR041588">
    <property type="entry name" value="Integrase_H2C2"/>
</dbReference>
<evidence type="ECO:0000256" key="3">
    <source>
        <dbReference type="ARBA" id="ARBA00022722"/>
    </source>
</evidence>
<dbReference type="InterPro" id="IPR050951">
    <property type="entry name" value="Retrovirus_Pol_polyprotein"/>
</dbReference>
<evidence type="ECO:0000259" key="8">
    <source>
        <dbReference type="Pfam" id="PF17917"/>
    </source>
</evidence>
<evidence type="ECO:0000256" key="2">
    <source>
        <dbReference type="ARBA" id="ARBA00022695"/>
    </source>
</evidence>
<keyword evidence="3" id="KW-0540">Nuclease</keyword>
<dbReference type="Pfam" id="PF17917">
    <property type="entry name" value="RT_RNaseH"/>
    <property type="match status" value="1"/>
</dbReference>
<evidence type="ECO:0000256" key="5">
    <source>
        <dbReference type="ARBA" id="ARBA00022801"/>
    </source>
</evidence>
<dbReference type="GO" id="GO:0004519">
    <property type="term" value="F:endonuclease activity"/>
    <property type="evidence" value="ECO:0007669"/>
    <property type="project" value="UniProtKB-KW"/>
</dbReference>
<feature type="domain" description="Reverse transcriptase RNase H-like" evidence="8">
    <location>
        <begin position="2"/>
        <end position="100"/>
    </location>
</feature>
<dbReference type="RefSeq" id="XP_029636856.1">
    <property type="nucleotide sequence ID" value="XM_029780996.1"/>
</dbReference>